<evidence type="ECO:0000256" key="8">
    <source>
        <dbReference type="PROSITE-ProRule" id="PRU01360"/>
    </source>
</evidence>
<dbReference type="InterPro" id="IPR036942">
    <property type="entry name" value="Beta-barrel_TonB_sf"/>
</dbReference>
<dbReference type="NCBIfam" id="TIGR04057">
    <property type="entry name" value="SusC_RagA_signa"/>
    <property type="match status" value="1"/>
</dbReference>
<feature type="signal peptide" evidence="10">
    <location>
        <begin position="1"/>
        <end position="30"/>
    </location>
</feature>
<evidence type="ECO:0000256" key="5">
    <source>
        <dbReference type="ARBA" id="ARBA00023077"/>
    </source>
</evidence>
<keyword evidence="14" id="KW-1185">Reference proteome</keyword>
<keyword evidence="5 9" id="KW-0798">TonB box</keyword>
<evidence type="ECO:0000313" key="13">
    <source>
        <dbReference type="EMBL" id="MBJ2173613.1"/>
    </source>
</evidence>
<comment type="subcellular location">
    <subcellularLocation>
        <location evidence="1 8">Cell outer membrane</location>
        <topology evidence="1 8">Multi-pass membrane protein</topology>
    </subcellularLocation>
</comment>
<feature type="chain" id="PRO_5046658666" evidence="10">
    <location>
        <begin position="31"/>
        <end position="1040"/>
    </location>
</feature>
<comment type="caution">
    <text evidence="13">The sequence shown here is derived from an EMBL/GenBank/DDBJ whole genome shotgun (WGS) entry which is preliminary data.</text>
</comment>
<gene>
    <name evidence="13" type="ORF">JBL43_05150</name>
</gene>
<keyword evidence="13" id="KW-0675">Receptor</keyword>
<dbReference type="InterPro" id="IPR039426">
    <property type="entry name" value="TonB-dep_rcpt-like"/>
</dbReference>
<keyword evidence="7 8" id="KW-0998">Cell outer membrane</keyword>
<keyword evidence="6 8" id="KW-0472">Membrane</keyword>
<dbReference type="Proteomes" id="UP000623301">
    <property type="component" value="Unassembled WGS sequence"/>
</dbReference>
<dbReference type="Gene3D" id="2.40.170.20">
    <property type="entry name" value="TonB-dependent receptor, beta-barrel domain"/>
    <property type="match status" value="1"/>
</dbReference>
<sequence>MKQRKLLTNKLLSRYLFITLLMLLQSNIWAQTQGLTVTGTITSSEDGSPIPGATVQIKGTLTGTTSDFDGLYSIEAKTGDVLIFSFIGMENQNVTVTKAKLNVILVPQAESLEEVVVIGYGTVKKKELTGAVAQVKSADIDQYVTSDVASALQGQVAGVSVVSNSGEPGAQSSIQIRGITSLTSGANSPLWVVDGIPQVGNPGLNMNEIQTFDILKDAASTAVYGSRGAAGVILVTTKKGKEGVMKIDFTHTYGVQNLAESAPLMNASEQIAFETVKESLGFANHISILDANPTWYDNDNDFSQYVLNNNPTTTNYSLNVSGGSNKLTYNFSGGYLNTEGTLINSYLKRYNARTSTTYTTDNWKINTSIAVTLEKNEVSSNGLLAVASRYSPYFPLIDPDAEAIFTSDDGPVTTPLNNLAQAIKRENLFRRDILNGSLDITRRITDDLSFNTRVGVSVRNQLQKQFVPAYTLVNPDDFDDTETDPTKSFVNSEAQRLSKFSWDAGLNYNKKFGEHTIGLLAAVTLEEDTFEGFFGQKQGVSNNDINVLNTATINPTTNSLSGYNTTRVGTLGRVQYNYKGKYLFSVLGRYDGSSKFGPDNRWGFFPSASAAWNVSDENFWEPINHIVNNFKIRASYGEVGNDAIADYVFSSTIGQAADYIFSDNDGSFSNGTAVRDYANEVAKWETSKSINFGIDLGFLKNKFVLTAEYYNTKKEDMLFPITYPSSSGAFNQTGNAPFDNFDHRNVVLNVGNMTNQGIELGARYNQKIGESNLRLNATFSKNTNEITSIFNDIPSILNGNSVLVTGDNQNSLITVFATGYEAGAFFIYETNGVVQTDAQLADYQQLGGRESAQKGDLMYVDTNNDGQITAADKVYKGSGLPDFEIGFNMNWNYKNFDLAMNWYGSVGSEIMNGNKAVSYIAGRHPDLSNMWTENNSTSNIPNWSGAKGDINHNGNTDYWLENGDYLRLKLVTLGYSLPKNVLEKINISKFRLFVSAQNPITITNYDGYDPEIGGNVASRGLDVSRYPISSLYSLGVNIGF</sequence>
<dbReference type="Pfam" id="PF00593">
    <property type="entry name" value="TonB_dep_Rec_b-barrel"/>
    <property type="match status" value="1"/>
</dbReference>
<evidence type="ECO:0000256" key="6">
    <source>
        <dbReference type="ARBA" id="ARBA00023136"/>
    </source>
</evidence>
<dbReference type="EMBL" id="JAEHFJ010000002">
    <property type="protein sequence ID" value="MBJ2173613.1"/>
    <property type="molecule type" value="Genomic_DNA"/>
</dbReference>
<keyword evidence="2 8" id="KW-0813">Transport</keyword>
<dbReference type="Pfam" id="PF13715">
    <property type="entry name" value="CarbopepD_reg_2"/>
    <property type="match status" value="1"/>
</dbReference>
<comment type="similarity">
    <text evidence="8 9">Belongs to the TonB-dependent receptor family.</text>
</comment>
<dbReference type="NCBIfam" id="TIGR04056">
    <property type="entry name" value="OMP_RagA_SusC"/>
    <property type="match status" value="1"/>
</dbReference>
<dbReference type="InterPro" id="IPR000531">
    <property type="entry name" value="Beta-barrel_TonB"/>
</dbReference>
<evidence type="ECO:0000256" key="3">
    <source>
        <dbReference type="ARBA" id="ARBA00022452"/>
    </source>
</evidence>
<keyword evidence="4 8" id="KW-0812">Transmembrane</keyword>
<dbReference type="InterPro" id="IPR037066">
    <property type="entry name" value="Plug_dom_sf"/>
</dbReference>
<dbReference type="InterPro" id="IPR012910">
    <property type="entry name" value="Plug_dom"/>
</dbReference>
<feature type="domain" description="TonB-dependent receptor-like beta-barrel" evidence="11">
    <location>
        <begin position="411"/>
        <end position="898"/>
    </location>
</feature>
<dbReference type="PROSITE" id="PS52016">
    <property type="entry name" value="TONB_DEPENDENT_REC_3"/>
    <property type="match status" value="1"/>
</dbReference>
<evidence type="ECO:0000256" key="1">
    <source>
        <dbReference type="ARBA" id="ARBA00004571"/>
    </source>
</evidence>
<dbReference type="SUPFAM" id="SSF49464">
    <property type="entry name" value="Carboxypeptidase regulatory domain-like"/>
    <property type="match status" value="1"/>
</dbReference>
<protein>
    <submittedName>
        <fullName evidence="13">TonB-dependent receptor</fullName>
    </submittedName>
</protein>
<reference evidence="13 14" key="1">
    <citation type="submission" date="2020-12" db="EMBL/GenBank/DDBJ databases">
        <title>Aureibaculum luteum sp. nov. and Aureibaculum flavum sp. nov., novel members of the family Flavobacteriaceae isolated from Antarctic intertidal sediments.</title>
        <authorList>
            <person name="He X."/>
            <person name="Zhang X."/>
        </authorList>
    </citation>
    <scope>NUCLEOTIDE SEQUENCE [LARGE SCALE GENOMIC DNA]</scope>
    <source>
        <strain evidence="13 14">A20</strain>
    </source>
</reference>
<dbReference type="Gene3D" id="2.170.130.10">
    <property type="entry name" value="TonB-dependent receptor, plug domain"/>
    <property type="match status" value="1"/>
</dbReference>
<evidence type="ECO:0000256" key="7">
    <source>
        <dbReference type="ARBA" id="ARBA00023237"/>
    </source>
</evidence>
<dbReference type="InterPro" id="IPR008969">
    <property type="entry name" value="CarboxyPept-like_regulatory"/>
</dbReference>
<dbReference type="Gene3D" id="2.60.40.1120">
    <property type="entry name" value="Carboxypeptidase-like, regulatory domain"/>
    <property type="match status" value="1"/>
</dbReference>
<dbReference type="InterPro" id="IPR023997">
    <property type="entry name" value="TonB-dep_OMP_SusC/RagA_CS"/>
</dbReference>
<dbReference type="SUPFAM" id="SSF56935">
    <property type="entry name" value="Porins"/>
    <property type="match status" value="1"/>
</dbReference>
<evidence type="ECO:0000256" key="2">
    <source>
        <dbReference type="ARBA" id="ARBA00022448"/>
    </source>
</evidence>
<evidence type="ECO:0000256" key="9">
    <source>
        <dbReference type="RuleBase" id="RU003357"/>
    </source>
</evidence>
<proteinExistence type="inferred from homology"/>
<evidence type="ECO:0000313" key="14">
    <source>
        <dbReference type="Proteomes" id="UP000623301"/>
    </source>
</evidence>
<name>A0ABS0WP20_9FLAO</name>
<dbReference type="InterPro" id="IPR023996">
    <property type="entry name" value="TonB-dep_OMP_SusC/RagA"/>
</dbReference>
<dbReference type="Pfam" id="PF07715">
    <property type="entry name" value="Plug"/>
    <property type="match status" value="1"/>
</dbReference>
<evidence type="ECO:0000256" key="10">
    <source>
        <dbReference type="SAM" id="SignalP"/>
    </source>
</evidence>
<dbReference type="RefSeq" id="WP_198840394.1">
    <property type="nucleotide sequence ID" value="NZ_JAEHFJ010000002.1"/>
</dbReference>
<evidence type="ECO:0000259" key="12">
    <source>
        <dbReference type="Pfam" id="PF07715"/>
    </source>
</evidence>
<organism evidence="13 14">
    <name type="scientific">Aureibaculum flavum</name>
    <dbReference type="NCBI Taxonomy" id="2795986"/>
    <lineage>
        <taxon>Bacteria</taxon>
        <taxon>Pseudomonadati</taxon>
        <taxon>Bacteroidota</taxon>
        <taxon>Flavobacteriia</taxon>
        <taxon>Flavobacteriales</taxon>
        <taxon>Flavobacteriaceae</taxon>
        <taxon>Aureibaculum</taxon>
    </lineage>
</organism>
<evidence type="ECO:0000259" key="11">
    <source>
        <dbReference type="Pfam" id="PF00593"/>
    </source>
</evidence>
<accession>A0ABS0WP20</accession>
<keyword evidence="3 8" id="KW-1134">Transmembrane beta strand</keyword>
<feature type="domain" description="TonB-dependent receptor plug" evidence="12">
    <location>
        <begin position="125"/>
        <end position="232"/>
    </location>
</feature>
<keyword evidence="10" id="KW-0732">Signal</keyword>
<evidence type="ECO:0000256" key="4">
    <source>
        <dbReference type="ARBA" id="ARBA00022692"/>
    </source>
</evidence>